<proteinExistence type="predicted"/>
<reference evidence="2 3" key="1">
    <citation type="submission" date="2021-03" db="EMBL/GenBank/DDBJ databases">
        <title>Enterococcal diversity collection.</title>
        <authorList>
            <person name="Gilmore M.S."/>
            <person name="Schwartzman J."/>
            <person name="Van Tyne D."/>
            <person name="Martin M."/>
            <person name="Earl A.M."/>
            <person name="Manson A.L."/>
            <person name="Straub T."/>
            <person name="Salamzade R."/>
            <person name="Saavedra J."/>
            <person name="Lebreton F."/>
            <person name="Prichula J."/>
            <person name="Schaufler K."/>
            <person name="Gaca A."/>
            <person name="Sgardioli B."/>
            <person name="Wagenaar J."/>
            <person name="Strong T."/>
        </authorList>
    </citation>
    <scope>NUCLEOTIDE SEQUENCE [LARGE SCALE GENOMIC DNA]</scope>
    <source>
        <strain evidence="2 3">MJM12</strain>
    </source>
</reference>
<sequence length="60" mass="6564">MPKQNTRYQPMTLREIVGLFALPIKKPPDSRPNTNQADSAGLVGGPDISLAGVKANFERR</sequence>
<evidence type="ECO:0000313" key="2">
    <source>
        <dbReference type="EMBL" id="MBO0449348.1"/>
    </source>
</evidence>
<protein>
    <submittedName>
        <fullName evidence="2">Uncharacterized protein</fullName>
    </submittedName>
</protein>
<dbReference type="EMBL" id="JAFLVT010000008">
    <property type="protein sequence ID" value="MBO0449348.1"/>
    <property type="molecule type" value="Genomic_DNA"/>
</dbReference>
<accession>A0ABS3H847</accession>
<dbReference type="Proteomes" id="UP000664256">
    <property type="component" value="Unassembled WGS sequence"/>
</dbReference>
<evidence type="ECO:0000256" key="1">
    <source>
        <dbReference type="SAM" id="MobiDB-lite"/>
    </source>
</evidence>
<feature type="region of interest" description="Disordered" evidence="1">
    <location>
        <begin position="24"/>
        <end position="60"/>
    </location>
</feature>
<name>A0ABS3H847_9ENTE</name>
<gene>
    <name evidence="2" type="ORF">JZO76_07320</name>
</gene>
<evidence type="ECO:0000313" key="3">
    <source>
        <dbReference type="Proteomes" id="UP000664256"/>
    </source>
</evidence>
<organism evidence="2 3">
    <name type="scientific">Candidatus Enterococcus myersii</name>
    <dbReference type="NCBI Taxonomy" id="2815322"/>
    <lineage>
        <taxon>Bacteria</taxon>
        <taxon>Bacillati</taxon>
        <taxon>Bacillota</taxon>
        <taxon>Bacilli</taxon>
        <taxon>Lactobacillales</taxon>
        <taxon>Enterococcaceae</taxon>
        <taxon>Enterococcus</taxon>
    </lineage>
</organism>
<keyword evidence="3" id="KW-1185">Reference proteome</keyword>
<comment type="caution">
    <text evidence="2">The sequence shown here is derived from an EMBL/GenBank/DDBJ whole genome shotgun (WGS) entry which is preliminary data.</text>
</comment>
<dbReference type="RefSeq" id="WP_206903472.1">
    <property type="nucleotide sequence ID" value="NZ_JAFLVT010000008.1"/>
</dbReference>